<evidence type="ECO:0000256" key="1">
    <source>
        <dbReference type="HAMAP-Rule" id="MF_02104"/>
    </source>
</evidence>
<reference evidence="3" key="2">
    <citation type="submission" date="2020-09" db="EMBL/GenBank/DDBJ databases">
        <authorList>
            <person name="Sun Q."/>
            <person name="Zhou Y."/>
        </authorList>
    </citation>
    <scope>NUCLEOTIDE SEQUENCE</scope>
    <source>
        <strain evidence="3">CGMCC 1.12360</strain>
    </source>
</reference>
<proteinExistence type="inferred from homology"/>
<dbReference type="HAMAP" id="MF_02104">
    <property type="entry name" value="LutC"/>
    <property type="match status" value="1"/>
</dbReference>
<comment type="caution">
    <text evidence="3">The sequence shown here is derived from an EMBL/GenBank/DDBJ whole genome shotgun (WGS) entry which is preliminary data.</text>
</comment>
<dbReference type="SUPFAM" id="SSF100950">
    <property type="entry name" value="NagB/RpiA/CoA transferase-like"/>
    <property type="match status" value="1"/>
</dbReference>
<dbReference type="Pfam" id="PF02589">
    <property type="entry name" value="LUD_dom"/>
    <property type="match status" value="1"/>
</dbReference>
<evidence type="ECO:0000313" key="3">
    <source>
        <dbReference type="EMBL" id="GFZ81045.1"/>
    </source>
</evidence>
<organism evidence="3 4">
    <name type="scientific">Compostibacillus humi</name>
    <dbReference type="NCBI Taxonomy" id="1245525"/>
    <lineage>
        <taxon>Bacteria</taxon>
        <taxon>Bacillati</taxon>
        <taxon>Bacillota</taxon>
        <taxon>Bacilli</taxon>
        <taxon>Bacillales</taxon>
        <taxon>Bacillaceae</taxon>
        <taxon>Compostibacillus</taxon>
    </lineage>
</organism>
<dbReference type="RefSeq" id="WP_188392512.1">
    <property type="nucleotide sequence ID" value="NZ_BMEV01000043.1"/>
</dbReference>
<evidence type="ECO:0000313" key="4">
    <source>
        <dbReference type="Proteomes" id="UP000602050"/>
    </source>
</evidence>
<dbReference type="InterPro" id="IPR037171">
    <property type="entry name" value="NagB/RpiA_transferase-like"/>
</dbReference>
<gene>
    <name evidence="1 3" type="primary">lutC</name>
    <name evidence="3" type="ORF">GCM10010978_22630</name>
</gene>
<name>A0A8J2XIL6_9BACI</name>
<keyword evidence="4" id="KW-1185">Reference proteome</keyword>
<dbReference type="GO" id="GO:0006089">
    <property type="term" value="P:lactate metabolic process"/>
    <property type="evidence" value="ECO:0007669"/>
    <property type="project" value="UniProtKB-UniRule"/>
</dbReference>
<reference evidence="3" key="1">
    <citation type="journal article" date="2014" name="Int. J. Syst. Evol. Microbiol.">
        <title>Complete genome sequence of Corynebacterium casei LMG S-19264T (=DSM 44701T), isolated from a smear-ripened cheese.</title>
        <authorList>
            <consortium name="US DOE Joint Genome Institute (JGI-PGF)"/>
            <person name="Walter F."/>
            <person name="Albersmeier A."/>
            <person name="Kalinowski J."/>
            <person name="Ruckert C."/>
        </authorList>
    </citation>
    <scope>NUCLEOTIDE SEQUENCE</scope>
    <source>
        <strain evidence="3">CGMCC 1.12360</strain>
    </source>
</reference>
<protein>
    <recommendedName>
        <fullName evidence="1">Lactate utilization protein C</fullName>
    </recommendedName>
</protein>
<dbReference type="InterPro" id="IPR024185">
    <property type="entry name" value="FTHF_cligase-like_sf"/>
</dbReference>
<comment type="similarity">
    <text evidence="1">Belongs to the LutC/YkgG family.</text>
</comment>
<comment type="function">
    <text evidence="1">Is involved in L-lactate degradation and allows cells to grow with lactate as the sole carbon source.</text>
</comment>
<feature type="domain" description="LUD" evidence="2">
    <location>
        <begin position="51"/>
        <end position="232"/>
    </location>
</feature>
<dbReference type="Gene3D" id="3.40.50.10420">
    <property type="entry name" value="NagB/RpiA/CoA transferase-like"/>
    <property type="match status" value="1"/>
</dbReference>
<accession>A0A8J2XIL6</accession>
<dbReference type="InterPro" id="IPR022823">
    <property type="entry name" value="LutC"/>
</dbReference>
<dbReference type="PANTHER" id="PTHR43682:SF1">
    <property type="entry name" value="LACTATE UTILIZATION PROTEIN C"/>
    <property type="match status" value="1"/>
</dbReference>
<sequence>MTIQHREAFLNHIAAKLGRPRRTEGVKRPNWSVHPQLEVFNELTQDELVDVLEKQCESIHTTFKRTDKNGLGKVLIETIKAYNGKSIIAPNDPRNEEYGLTNLFQEIGKEIETYIWDYTKHKENQRFAERADIGITFSDITLAESATVTLFHHKGHGRSISLLPKSYIAIIPKETIVPRMTQAAQQIHAAIAKGEDVASYVSFISGPSNSADIEMNLIVGVHGPIQATYIVVD</sequence>
<dbReference type="PANTHER" id="PTHR43682">
    <property type="entry name" value="LACTATE UTILIZATION PROTEIN C"/>
    <property type="match status" value="1"/>
</dbReference>
<dbReference type="AlphaFoldDB" id="A0A8J2XIL6"/>
<dbReference type="Proteomes" id="UP000602050">
    <property type="component" value="Unassembled WGS sequence"/>
</dbReference>
<dbReference type="EMBL" id="BMEV01000043">
    <property type="protein sequence ID" value="GFZ81045.1"/>
    <property type="molecule type" value="Genomic_DNA"/>
</dbReference>
<evidence type="ECO:0000259" key="2">
    <source>
        <dbReference type="Pfam" id="PF02589"/>
    </source>
</evidence>
<dbReference type="InterPro" id="IPR003741">
    <property type="entry name" value="LUD_dom"/>
</dbReference>